<protein>
    <submittedName>
        <fullName evidence="1">Uncharacterized protein</fullName>
    </submittedName>
</protein>
<reference evidence="1" key="1">
    <citation type="submission" date="2020-05" db="EMBL/GenBank/DDBJ databases">
        <authorList>
            <person name="Delgado-Blas J."/>
        </authorList>
    </citation>
    <scope>NUCLEOTIDE SEQUENCE</scope>
    <source>
        <strain evidence="1">BB1454</strain>
    </source>
</reference>
<accession>A0AA35D6Y5</accession>
<dbReference type="Proteomes" id="UP000834458">
    <property type="component" value="Unassembled WGS sequence"/>
</dbReference>
<dbReference type="EMBL" id="CAHPSC010000015">
    <property type="protein sequence ID" value="CAB5680976.1"/>
    <property type="molecule type" value="Genomic_DNA"/>
</dbReference>
<name>A0AA35D6Y5_9BURK</name>
<evidence type="ECO:0000313" key="1">
    <source>
        <dbReference type="EMBL" id="CAB5680976.1"/>
    </source>
</evidence>
<evidence type="ECO:0000313" key="2">
    <source>
        <dbReference type="Proteomes" id="UP000834458"/>
    </source>
</evidence>
<sequence>MNLNPLFFKRCALCFQHGLRTALPAPPRQTNPDAASPQDAWASCATQSSSCCTQAACWAGLANVASRLLRASW</sequence>
<proteinExistence type="predicted"/>
<organism evidence="1 2">
    <name type="scientific">Comamonas aquatica</name>
    <dbReference type="NCBI Taxonomy" id="225991"/>
    <lineage>
        <taxon>Bacteria</taxon>
        <taxon>Pseudomonadati</taxon>
        <taxon>Pseudomonadota</taxon>
        <taxon>Betaproteobacteria</taxon>
        <taxon>Burkholderiales</taxon>
        <taxon>Comamonadaceae</taxon>
        <taxon>Comamonas</taxon>
    </lineage>
</organism>
<comment type="caution">
    <text evidence="1">The sequence shown here is derived from an EMBL/GenBank/DDBJ whole genome shotgun (WGS) entry which is preliminary data.</text>
</comment>
<dbReference type="AlphaFoldDB" id="A0AA35D6Y5"/>
<gene>
    <name evidence="1" type="ORF">GHA_01398</name>
</gene>